<sequence>MPIEFEPSPSSSAPANRAARRQARAPRRTTRRTSTAWRTGLVSLAATAALVGTAAAPMASAADTAGKFGDITIGGTNLRDLGIDITKLDLANPDLSGIDFQKVLGLLDNPAVAKIVESCRTGALGTGGGGANVDCGGATGTGAAVILPGRIDLAGIADQVTINLGPRVGMLGIYVPMGQQTPFGLLSVLGATPGFPLNLALGAFGLSDIDPLAMGRYQTLDQLKAAAALPVVIEGLFFKKDKNLAARTEALKIASLLTGKTYDYTKPTVIDAALPTLNGKSTILGDGYNFALAMNGGTSLAQTASKLALAIAGADGSDVVSKAHANLGLALALNMNTSKVGLDWFGSPLSFDKLQDSQVIEKVLKLAKNFNMLPAGMSLDPASINKFMDTIDTLKLPDVKEVSCLGVGTSASSSGLGECGNTLGLFDYYKDLRTAKDGQSRQTQWGLTDPTSLFLGQGNALGQVLTPGVLQLLTAVAGGDLSKVPFNELTGLMENPFVKDAIAALLSEDKRLKLTKDFVRLTKDVKTTETQHAVIDENGNAVLDENGKPKFQTSSTSKTNYLLTSDYGLRSPITLDWLGYRLTVFPSVEVNGTVRPNYFGLPTITKITDGTPSLLPKVGLIELDNPFGLGTLPILPFDPLGAFSSWTKSITLKDDVNRIREVLPAVTAALPKAPAPKPETDGAVPVTAVTAGTSASDVAAVASEPRAARSARSVPDAPVEEKTTAPKAETTTTSTPEPQKPAEETTSQTPATESKTETTPEPKAESSSTSSSTSGASSTTEKAEKTESADSASTTDKGAA</sequence>
<gene>
    <name evidence="2" type="ORF">Q7X28_14285</name>
</gene>
<feature type="compositionally biased region" description="Basic residues" evidence="1">
    <location>
        <begin position="18"/>
        <end position="31"/>
    </location>
</feature>
<dbReference type="RefSeq" id="WP_305111814.1">
    <property type="nucleotide sequence ID" value="NZ_JAUTIX010000005.1"/>
</dbReference>
<protein>
    <submittedName>
        <fullName evidence="2">Uncharacterized protein</fullName>
    </submittedName>
</protein>
<name>A0AA90SRM0_9ACTN</name>
<accession>A0AA90SRM0</accession>
<keyword evidence="3" id="KW-1185">Reference proteome</keyword>
<reference evidence="2" key="1">
    <citation type="submission" date="2023-08" db="EMBL/GenBank/DDBJ databases">
        <title>The draft genome of Tsukamurella strandjordii strain 050030.</title>
        <authorList>
            <person name="Zhao F."/>
            <person name="Feng Y."/>
            <person name="Zong Z."/>
        </authorList>
    </citation>
    <scope>NUCLEOTIDE SEQUENCE</scope>
    <source>
        <strain evidence="2">050030</strain>
    </source>
</reference>
<feature type="compositionally biased region" description="Basic and acidic residues" evidence="1">
    <location>
        <begin position="754"/>
        <end position="764"/>
    </location>
</feature>
<evidence type="ECO:0000313" key="2">
    <source>
        <dbReference type="EMBL" id="MDP0399096.1"/>
    </source>
</evidence>
<feature type="region of interest" description="Disordered" evidence="1">
    <location>
        <begin position="1"/>
        <end position="36"/>
    </location>
</feature>
<evidence type="ECO:0000256" key="1">
    <source>
        <dbReference type="SAM" id="MobiDB-lite"/>
    </source>
</evidence>
<dbReference type="AlphaFoldDB" id="A0AA90SRM0"/>
<organism evidence="2 3">
    <name type="scientific">Tsukamurella strandjordii</name>
    <dbReference type="NCBI Taxonomy" id="147577"/>
    <lineage>
        <taxon>Bacteria</taxon>
        <taxon>Bacillati</taxon>
        <taxon>Actinomycetota</taxon>
        <taxon>Actinomycetes</taxon>
        <taxon>Mycobacteriales</taxon>
        <taxon>Tsukamurellaceae</taxon>
        <taxon>Tsukamurella</taxon>
    </lineage>
</organism>
<comment type="caution">
    <text evidence="2">The sequence shown here is derived from an EMBL/GenBank/DDBJ whole genome shotgun (WGS) entry which is preliminary data.</text>
</comment>
<feature type="region of interest" description="Disordered" evidence="1">
    <location>
        <begin position="697"/>
        <end position="800"/>
    </location>
</feature>
<feature type="compositionally biased region" description="Low complexity" evidence="1">
    <location>
        <begin position="765"/>
        <end position="780"/>
    </location>
</feature>
<proteinExistence type="predicted"/>
<dbReference type="EMBL" id="JAUTIX010000005">
    <property type="protein sequence ID" value="MDP0399096.1"/>
    <property type="molecule type" value="Genomic_DNA"/>
</dbReference>
<feature type="compositionally biased region" description="Low complexity" evidence="1">
    <location>
        <begin position="7"/>
        <end position="17"/>
    </location>
</feature>
<dbReference type="Proteomes" id="UP001178281">
    <property type="component" value="Unassembled WGS sequence"/>
</dbReference>
<feature type="compositionally biased region" description="Low complexity" evidence="1">
    <location>
        <begin position="698"/>
        <end position="717"/>
    </location>
</feature>
<feature type="compositionally biased region" description="Low complexity" evidence="1">
    <location>
        <begin position="725"/>
        <end position="737"/>
    </location>
</feature>
<feature type="compositionally biased region" description="Polar residues" evidence="1">
    <location>
        <begin position="789"/>
        <end position="800"/>
    </location>
</feature>
<evidence type="ECO:0000313" key="3">
    <source>
        <dbReference type="Proteomes" id="UP001178281"/>
    </source>
</evidence>